<evidence type="ECO:0000313" key="12">
    <source>
        <dbReference type="Proteomes" id="UP000078348"/>
    </source>
</evidence>
<keyword evidence="4" id="KW-0547">Nucleotide-binding</keyword>
<dbReference type="SUPFAM" id="SSF56112">
    <property type="entry name" value="Protein kinase-like (PK-like)"/>
    <property type="match status" value="1"/>
</dbReference>
<comment type="similarity">
    <text evidence="1">Belongs to the protein kinase superfamily. STE Ser/Thr protein kinase family. STE20 subfamily.</text>
</comment>
<keyword evidence="6" id="KW-0067">ATP-binding</keyword>
<proteinExistence type="inferred from homology"/>
<dbReference type="PROSITE" id="PS00108">
    <property type="entry name" value="PROTEIN_KINASE_ST"/>
    <property type="match status" value="1"/>
</dbReference>
<comment type="catalytic activity">
    <reaction evidence="8">
        <text>L-seryl-[protein] + ATP = O-phospho-L-seryl-[protein] + ADP + H(+)</text>
        <dbReference type="Rhea" id="RHEA:17989"/>
        <dbReference type="Rhea" id="RHEA-COMP:9863"/>
        <dbReference type="Rhea" id="RHEA-COMP:11604"/>
        <dbReference type="ChEBI" id="CHEBI:15378"/>
        <dbReference type="ChEBI" id="CHEBI:29999"/>
        <dbReference type="ChEBI" id="CHEBI:30616"/>
        <dbReference type="ChEBI" id="CHEBI:83421"/>
        <dbReference type="ChEBI" id="CHEBI:456216"/>
        <dbReference type="EC" id="2.7.11.1"/>
    </reaction>
</comment>
<dbReference type="GO" id="GO:0005737">
    <property type="term" value="C:cytoplasm"/>
    <property type="evidence" value="ECO:0007669"/>
    <property type="project" value="TreeGrafter"/>
</dbReference>
<dbReference type="InterPro" id="IPR000719">
    <property type="entry name" value="Prot_kinase_dom"/>
</dbReference>
<evidence type="ECO:0000256" key="9">
    <source>
        <dbReference type="SAM" id="MobiDB-lite"/>
    </source>
</evidence>
<sequence length="321" mass="36407">MSSSDRYAEIKKLGKGGFGEVWVVEDKYSLDKKAMKKIRNGKYVDSLKREVEHLKSITSSFVVEYYDAIGEGNELKLIMEYCRCGSLESYLNSGNTLSEDELREIASCCLIGLHYLHCCNVIHRDIKPANLLLSEKGRVKLGDFGLAVKLEEDRANRPFSIAGTLWYMAPEVLDGLTQVKSDVWSLGITLIELADRRNPFAGCKIDMMKERMREITPSLSSRWSYNFAAFVKGCCEKDVEKRWSVNQLMDHPFVKDSIASILRYENSMILYNMAQRVLQQQKLSATPKELHHSDDHQTNNGDTKEASCSVNAELDTIIHAA</sequence>
<accession>A0A196SI83</accession>
<feature type="region of interest" description="Disordered" evidence="9">
    <location>
        <begin position="283"/>
        <end position="307"/>
    </location>
</feature>
<comment type="caution">
    <text evidence="11">The sequence shown here is derived from an EMBL/GenBank/DDBJ whole genome shotgun (WGS) entry which is preliminary data.</text>
</comment>
<evidence type="ECO:0000256" key="6">
    <source>
        <dbReference type="ARBA" id="ARBA00022840"/>
    </source>
</evidence>
<dbReference type="PROSITE" id="PS50011">
    <property type="entry name" value="PROTEIN_KINASE_DOM"/>
    <property type="match status" value="1"/>
</dbReference>
<dbReference type="GO" id="GO:0004674">
    <property type="term" value="F:protein serine/threonine kinase activity"/>
    <property type="evidence" value="ECO:0007669"/>
    <property type="project" value="UniProtKB-KW"/>
</dbReference>
<dbReference type="STRING" id="478820.A0A196SI83"/>
<dbReference type="OrthoDB" id="10252354at2759"/>
<dbReference type="GO" id="GO:0005524">
    <property type="term" value="F:ATP binding"/>
    <property type="evidence" value="ECO:0007669"/>
    <property type="project" value="UniProtKB-KW"/>
</dbReference>
<evidence type="ECO:0000256" key="8">
    <source>
        <dbReference type="ARBA" id="ARBA00048679"/>
    </source>
</evidence>
<keyword evidence="3" id="KW-0808">Transferase</keyword>
<evidence type="ECO:0000256" key="1">
    <source>
        <dbReference type="ARBA" id="ARBA00008874"/>
    </source>
</evidence>
<dbReference type="InterPro" id="IPR011009">
    <property type="entry name" value="Kinase-like_dom_sf"/>
</dbReference>
<dbReference type="PANTHER" id="PTHR48012">
    <property type="entry name" value="STERILE20-LIKE KINASE, ISOFORM B-RELATED"/>
    <property type="match status" value="1"/>
</dbReference>
<organism evidence="11 12">
    <name type="scientific">Blastocystis sp. subtype 1 (strain ATCC 50177 / NandII)</name>
    <dbReference type="NCBI Taxonomy" id="478820"/>
    <lineage>
        <taxon>Eukaryota</taxon>
        <taxon>Sar</taxon>
        <taxon>Stramenopiles</taxon>
        <taxon>Bigyra</taxon>
        <taxon>Opalozoa</taxon>
        <taxon>Opalinata</taxon>
        <taxon>Blastocystidae</taxon>
        <taxon>Blastocystis</taxon>
    </lineage>
</organism>
<evidence type="ECO:0000313" key="11">
    <source>
        <dbReference type="EMBL" id="OAO15664.1"/>
    </source>
</evidence>
<evidence type="ECO:0000256" key="4">
    <source>
        <dbReference type="ARBA" id="ARBA00022741"/>
    </source>
</evidence>
<evidence type="ECO:0000259" key="10">
    <source>
        <dbReference type="PROSITE" id="PS50011"/>
    </source>
</evidence>
<dbReference type="EMBL" id="LXWW01000126">
    <property type="protein sequence ID" value="OAO15664.1"/>
    <property type="molecule type" value="Genomic_DNA"/>
</dbReference>
<evidence type="ECO:0000256" key="5">
    <source>
        <dbReference type="ARBA" id="ARBA00022777"/>
    </source>
</evidence>
<evidence type="ECO:0000256" key="7">
    <source>
        <dbReference type="ARBA" id="ARBA00047899"/>
    </source>
</evidence>
<dbReference type="PANTHER" id="PTHR48012:SF10">
    <property type="entry name" value="FI20177P1"/>
    <property type="match status" value="1"/>
</dbReference>
<comment type="catalytic activity">
    <reaction evidence="7">
        <text>L-threonyl-[protein] + ATP = O-phospho-L-threonyl-[protein] + ADP + H(+)</text>
        <dbReference type="Rhea" id="RHEA:46608"/>
        <dbReference type="Rhea" id="RHEA-COMP:11060"/>
        <dbReference type="Rhea" id="RHEA-COMP:11605"/>
        <dbReference type="ChEBI" id="CHEBI:15378"/>
        <dbReference type="ChEBI" id="CHEBI:30013"/>
        <dbReference type="ChEBI" id="CHEBI:30616"/>
        <dbReference type="ChEBI" id="CHEBI:61977"/>
        <dbReference type="ChEBI" id="CHEBI:456216"/>
        <dbReference type="EC" id="2.7.11.1"/>
    </reaction>
</comment>
<reference evidence="11 12" key="1">
    <citation type="submission" date="2016-05" db="EMBL/GenBank/DDBJ databases">
        <title>Nuclear genome of Blastocystis sp. subtype 1 NandII.</title>
        <authorList>
            <person name="Gentekaki E."/>
            <person name="Curtis B."/>
            <person name="Stairs C."/>
            <person name="Eme L."/>
            <person name="Herman E."/>
            <person name="Klimes V."/>
            <person name="Arias M.C."/>
            <person name="Elias M."/>
            <person name="Hilliou F."/>
            <person name="Klute M."/>
            <person name="Malik S.-B."/>
            <person name="Pightling A."/>
            <person name="Rachubinski R."/>
            <person name="Salas D."/>
            <person name="Schlacht A."/>
            <person name="Suga H."/>
            <person name="Archibald J."/>
            <person name="Ball S.G."/>
            <person name="Clark G."/>
            <person name="Dacks J."/>
            <person name="Van Der Giezen M."/>
            <person name="Tsaousis A."/>
            <person name="Roger A."/>
        </authorList>
    </citation>
    <scope>NUCLEOTIDE SEQUENCE [LARGE SCALE GENOMIC DNA]</scope>
    <source>
        <strain evidence="12">ATCC 50177 / NandII</strain>
    </source>
</reference>
<feature type="compositionally biased region" description="Basic and acidic residues" evidence="9">
    <location>
        <begin position="288"/>
        <end position="305"/>
    </location>
</feature>
<dbReference type="Gene3D" id="1.10.510.10">
    <property type="entry name" value="Transferase(Phosphotransferase) domain 1"/>
    <property type="match status" value="1"/>
</dbReference>
<dbReference type="InterPro" id="IPR008271">
    <property type="entry name" value="Ser/Thr_kinase_AS"/>
</dbReference>
<keyword evidence="12" id="KW-1185">Reference proteome</keyword>
<dbReference type="InterPro" id="IPR050629">
    <property type="entry name" value="STE20/SPS1-PAK"/>
</dbReference>
<protein>
    <recommendedName>
        <fullName evidence="10">Protein kinase domain-containing protein</fullName>
    </recommendedName>
</protein>
<feature type="domain" description="Protein kinase" evidence="10">
    <location>
        <begin position="7"/>
        <end position="254"/>
    </location>
</feature>
<gene>
    <name evidence="11" type="ORF">AV274_2625</name>
</gene>
<evidence type="ECO:0000256" key="3">
    <source>
        <dbReference type="ARBA" id="ARBA00022679"/>
    </source>
</evidence>
<keyword evidence="5" id="KW-0418">Kinase</keyword>
<dbReference type="Pfam" id="PF00069">
    <property type="entry name" value="Pkinase"/>
    <property type="match status" value="1"/>
</dbReference>
<dbReference type="Proteomes" id="UP000078348">
    <property type="component" value="Unassembled WGS sequence"/>
</dbReference>
<dbReference type="AlphaFoldDB" id="A0A196SI83"/>
<keyword evidence="2" id="KW-0723">Serine/threonine-protein kinase</keyword>
<dbReference type="SMART" id="SM00220">
    <property type="entry name" value="S_TKc"/>
    <property type="match status" value="1"/>
</dbReference>
<name>A0A196SI83_BLAHN</name>
<evidence type="ECO:0000256" key="2">
    <source>
        <dbReference type="ARBA" id="ARBA00022527"/>
    </source>
</evidence>